<dbReference type="GO" id="GO:0000028">
    <property type="term" value="P:ribosomal small subunit assembly"/>
    <property type="evidence" value="ECO:0007669"/>
    <property type="project" value="TreeGrafter"/>
</dbReference>
<dbReference type="InterPro" id="IPR003728">
    <property type="entry name" value="Ribosome_maturation_RimP"/>
</dbReference>
<keyword evidence="1 3" id="KW-0963">Cytoplasm</keyword>
<evidence type="ECO:0000256" key="2">
    <source>
        <dbReference type="ARBA" id="ARBA00022517"/>
    </source>
</evidence>
<comment type="subcellular location">
    <subcellularLocation>
        <location evidence="3">Cytoplasm</location>
    </subcellularLocation>
</comment>
<dbReference type="PANTHER" id="PTHR33867">
    <property type="entry name" value="RIBOSOME MATURATION FACTOR RIMP"/>
    <property type="match status" value="1"/>
</dbReference>
<dbReference type="SUPFAM" id="SSF74942">
    <property type="entry name" value="YhbC-like, C-terminal domain"/>
    <property type="match status" value="1"/>
</dbReference>
<accession>A0A450UAE1</accession>
<feature type="domain" description="Ribosome maturation factor RimP C-terminal" evidence="5">
    <location>
        <begin position="112"/>
        <end position="176"/>
    </location>
</feature>
<dbReference type="Pfam" id="PF17384">
    <property type="entry name" value="DUF150_C"/>
    <property type="match status" value="1"/>
</dbReference>
<name>A0A450UAE1_9GAMM</name>
<dbReference type="InterPro" id="IPR036847">
    <property type="entry name" value="RimP_C_sf"/>
</dbReference>
<evidence type="ECO:0000259" key="4">
    <source>
        <dbReference type="Pfam" id="PF02576"/>
    </source>
</evidence>
<gene>
    <name evidence="3" type="primary">rimP</name>
    <name evidence="6" type="ORF">BECKLFY1418B_GA0070995_101333</name>
</gene>
<dbReference type="Pfam" id="PF02576">
    <property type="entry name" value="RimP_N"/>
    <property type="match status" value="1"/>
</dbReference>
<dbReference type="InterPro" id="IPR028989">
    <property type="entry name" value="RimP_N"/>
</dbReference>
<dbReference type="EMBL" id="CAADFF010000013">
    <property type="protein sequence ID" value="VFJ89043.1"/>
    <property type="molecule type" value="Genomic_DNA"/>
</dbReference>
<evidence type="ECO:0000256" key="3">
    <source>
        <dbReference type="HAMAP-Rule" id="MF_01077"/>
    </source>
</evidence>
<dbReference type="HAMAP" id="MF_01077">
    <property type="entry name" value="RimP"/>
    <property type="match status" value="1"/>
</dbReference>
<reference evidence="6" key="1">
    <citation type="submission" date="2019-02" db="EMBL/GenBank/DDBJ databases">
        <authorList>
            <person name="Gruber-Vodicka R. H."/>
            <person name="Seah K. B. B."/>
        </authorList>
    </citation>
    <scope>NUCLEOTIDE SEQUENCE</scope>
    <source>
        <strain evidence="6">BECK_M7</strain>
    </source>
</reference>
<dbReference type="SUPFAM" id="SSF75420">
    <property type="entry name" value="YhbC-like, N-terminal domain"/>
    <property type="match status" value="1"/>
</dbReference>
<dbReference type="NCBIfam" id="NF000927">
    <property type="entry name" value="PRK00092.1-1"/>
    <property type="match status" value="1"/>
</dbReference>
<dbReference type="PANTHER" id="PTHR33867:SF1">
    <property type="entry name" value="RIBOSOME MATURATION FACTOR RIMP"/>
    <property type="match status" value="1"/>
</dbReference>
<dbReference type="InterPro" id="IPR035956">
    <property type="entry name" value="RimP_N_sf"/>
</dbReference>
<comment type="similarity">
    <text evidence="3">Belongs to the RimP family.</text>
</comment>
<dbReference type="InterPro" id="IPR028998">
    <property type="entry name" value="RimP_C"/>
</dbReference>
<keyword evidence="2 3" id="KW-0690">Ribosome biogenesis</keyword>
<evidence type="ECO:0000259" key="5">
    <source>
        <dbReference type="Pfam" id="PF17384"/>
    </source>
</evidence>
<evidence type="ECO:0000256" key="1">
    <source>
        <dbReference type="ARBA" id="ARBA00022490"/>
    </source>
</evidence>
<comment type="function">
    <text evidence="3">Required for maturation of 30S ribosomal subunits.</text>
</comment>
<evidence type="ECO:0000313" key="6">
    <source>
        <dbReference type="EMBL" id="VFJ89043.1"/>
    </source>
</evidence>
<sequence length="177" mass="20136">MKISGFIRTFAVIRVGFAPTFYFRRMMRAFSDRLCEIIEPVIAGLGYELIGTQYVSGRKRALVRVYIDHPMGIGLDDCEQVSRQVSGVLDVENSIRCQYNLEVSSPGLDRPLFKSDHFRQFIGHRIRVKLDTPWEGRKNIVGELLGCRSGIVLVRENGAEREIPLDLIGLARLVPER</sequence>
<dbReference type="GO" id="GO:0006412">
    <property type="term" value="P:translation"/>
    <property type="evidence" value="ECO:0007669"/>
    <property type="project" value="TreeGrafter"/>
</dbReference>
<dbReference type="AlphaFoldDB" id="A0A450UAE1"/>
<dbReference type="CDD" id="cd01734">
    <property type="entry name" value="YlxS_C"/>
    <property type="match status" value="1"/>
</dbReference>
<organism evidence="6">
    <name type="scientific">Candidatus Kentrum sp. LFY</name>
    <dbReference type="NCBI Taxonomy" id="2126342"/>
    <lineage>
        <taxon>Bacteria</taxon>
        <taxon>Pseudomonadati</taxon>
        <taxon>Pseudomonadota</taxon>
        <taxon>Gammaproteobacteria</taxon>
        <taxon>Candidatus Kentrum</taxon>
    </lineage>
</organism>
<feature type="domain" description="Ribosome maturation factor RimP N-terminal" evidence="4">
    <location>
        <begin position="37"/>
        <end position="109"/>
    </location>
</feature>
<proteinExistence type="inferred from homology"/>
<protein>
    <recommendedName>
        <fullName evidence="3">Ribosome maturation factor RimP</fullName>
    </recommendedName>
</protein>
<dbReference type="FunFam" id="3.30.300.70:FF:000001">
    <property type="entry name" value="Ribosome maturation factor RimP"/>
    <property type="match status" value="1"/>
</dbReference>
<dbReference type="GO" id="GO:0005829">
    <property type="term" value="C:cytosol"/>
    <property type="evidence" value="ECO:0007669"/>
    <property type="project" value="TreeGrafter"/>
</dbReference>
<dbReference type="Gene3D" id="3.30.300.70">
    <property type="entry name" value="RimP-like superfamily, N-terminal"/>
    <property type="match status" value="1"/>
</dbReference>
<dbReference type="Gene3D" id="2.30.30.180">
    <property type="entry name" value="Ribosome maturation factor RimP, C-terminal domain"/>
    <property type="match status" value="1"/>
</dbReference>